<dbReference type="GO" id="GO:0016787">
    <property type="term" value="F:hydrolase activity"/>
    <property type="evidence" value="ECO:0007669"/>
    <property type="project" value="UniProtKB-UniRule"/>
</dbReference>
<feature type="active site" description="Nucleophile" evidence="4">
    <location>
        <position position="41"/>
    </location>
</feature>
<dbReference type="OrthoDB" id="5290098at2"/>
<organism evidence="6 7">
    <name type="scientific">Pararhodobacter marinus</name>
    <dbReference type="NCBI Taxonomy" id="2184063"/>
    <lineage>
        <taxon>Bacteria</taxon>
        <taxon>Pseudomonadati</taxon>
        <taxon>Pseudomonadota</taxon>
        <taxon>Alphaproteobacteria</taxon>
        <taxon>Rhodobacterales</taxon>
        <taxon>Paracoccaceae</taxon>
        <taxon>Pararhodobacter</taxon>
    </lineage>
</organism>
<comment type="caution">
    <text evidence="6">The sequence shown here is derived from an EMBL/GenBank/DDBJ whole genome shotgun (WGS) entry which is preliminary data.</text>
</comment>
<accession>A0A2U2C8D5</accession>
<evidence type="ECO:0000313" key="6">
    <source>
        <dbReference type="EMBL" id="PWE28111.1"/>
    </source>
</evidence>
<keyword evidence="2 4" id="KW-0442">Lipid degradation</keyword>
<dbReference type="Gene3D" id="3.40.1090.10">
    <property type="entry name" value="Cytosolic phospholipase A2 catalytic domain"/>
    <property type="match status" value="2"/>
</dbReference>
<feature type="domain" description="PNPLA" evidence="5">
    <location>
        <begin position="8"/>
        <end position="168"/>
    </location>
</feature>
<dbReference type="InterPro" id="IPR050301">
    <property type="entry name" value="NTE"/>
</dbReference>
<comment type="caution">
    <text evidence="4">Lacks conserved residue(s) required for the propagation of feature annotation.</text>
</comment>
<evidence type="ECO:0000256" key="4">
    <source>
        <dbReference type="PROSITE-ProRule" id="PRU01161"/>
    </source>
</evidence>
<dbReference type="InterPro" id="IPR016035">
    <property type="entry name" value="Acyl_Trfase/lysoPLipase"/>
</dbReference>
<gene>
    <name evidence="6" type="ORF">C4N9_12200</name>
</gene>
<keyword evidence="3 4" id="KW-0443">Lipid metabolism</keyword>
<dbReference type="EMBL" id="QEYD01000007">
    <property type="protein sequence ID" value="PWE28111.1"/>
    <property type="molecule type" value="Genomic_DNA"/>
</dbReference>
<feature type="short sequence motif" description="DGA/G" evidence="4">
    <location>
        <begin position="155"/>
        <end position="157"/>
    </location>
</feature>
<name>A0A2U2C8D5_9RHOB</name>
<dbReference type="InterPro" id="IPR002641">
    <property type="entry name" value="PNPLA_dom"/>
</dbReference>
<evidence type="ECO:0000313" key="7">
    <source>
        <dbReference type="Proteomes" id="UP000244940"/>
    </source>
</evidence>
<protein>
    <submittedName>
        <fullName evidence="6">Patatin</fullName>
    </submittedName>
</protein>
<reference evidence="6 7" key="1">
    <citation type="submission" date="2018-05" db="EMBL/GenBank/DDBJ databases">
        <title>Pararhodobacter marina sp. nov., isolated from deep-sea water of the Indian Ocean.</title>
        <authorList>
            <person name="Lai Q.Sr."/>
            <person name="Liu X."/>
            <person name="Shao Z."/>
        </authorList>
    </citation>
    <scope>NUCLEOTIDE SEQUENCE [LARGE SCALE GENOMIC DNA]</scope>
    <source>
        <strain evidence="6 7">CIC4N-9</strain>
    </source>
</reference>
<evidence type="ECO:0000259" key="5">
    <source>
        <dbReference type="PROSITE" id="PS51635"/>
    </source>
</evidence>
<dbReference type="Proteomes" id="UP000244940">
    <property type="component" value="Unassembled WGS sequence"/>
</dbReference>
<dbReference type="Pfam" id="PF01734">
    <property type="entry name" value="Patatin"/>
    <property type="match status" value="1"/>
</dbReference>
<dbReference type="GO" id="GO:0016042">
    <property type="term" value="P:lipid catabolic process"/>
    <property type="evidence" value="ECO:0007669"/>
    <property type="project" value="UniProtKB-UniRule"/>
</dbReference>
<dbReference type="SUPFAM" id="SSF52151">
    <property type="entry name" value="FabD/lysophospholipase-like"/>
    <property type="match status" value="1"/>
</dbReference>
<feature type="active site" description="Proton acceptor" evidence="4">
    <location>
        <position position="155"/>
    </location>
</feature>
<keyword evidence="7" id="KW-1185">Reference proteome</keyword>
<dbReference type="PANTHER" id="PTHR14226:SF76">
    <property type="entry name" value="NTE FAMILY PROTEIN RSSA"/>
    <property type="match status" value="1"/>
</dbReference>
<sequence>MTRPVIGLALGSGGARGWCHIGVLRELEDMGIRPDVVAGSSMGALVGAAYAAGKLDALEDWATGLTLRTILPLIDVGIAGAGLVGGAGILTMLKGLDMPETIEELALPFAAVATELRHGREIWLRKGKLATAVRASVSIPGLLRPQLHEGRWLIDGGVVNPVPVSAARALGAESVIAVNPDAGIAGGFYDVAEAQPRGAAIGALIPEALRNLWTDSKEENDAEPAPPEPSYMTLAMAVIDIMSEQIRRSRLAGDPPQVLLGARLKGVSIMDLHRAPECIAEGRRLVRAQAEHMADALGL</sequence>
<evidence type="ECO:0000256" key="3">
    <source>
        <dbReference type="ARBA" id="ARBA00023098"/>
    </source>
</evidence>
<dbReference type="RefSeq" id="WP_109533618.1">
    <property type="nucleotide sequence ID" value="NZ_QEYD01000007.1"/>
</dbReference>
<feature type="short sequence motif" description="GXSXG" evidence="4">
    <location>
        <begin position="39"/>
        <end position="43"/>
    </location>
</feature>
<dbReference type="GeneID" id="94365653"/>
<dbReference type="AlphaFoldDB" id="A0A2U2C8D5"/>
<evidence type="ECO:0000256" key="1">
    <source>
        <dbReference type="ARBA" id="ARBA00022801"/>
    </source>
</evidence>
<keyword evidence="1 4" id="KW-0378">Hydrolase</keyword>
<evidence type="ECO:0000256" key="2">
    <source>
        <dbReference type="ARBA" id="ARBA00022963"/>
    </source>
</evidence>
<dbReference type="PROSITE" id="PS51635">
    <property type="entry name" value="PNPLA"/>
    <property type="match status" value="1"/>
</dbReference>
<proteinExistence type="predicted"/>
<dbReference type="PANTHER" id="PTHR14226">
    <property type="entry name" value="NEUROPATHY TARGET ESTERASE/SWISS CHEESE D.MELANOGASTER"/>
    <property type="match status" value="1"/>
</dbReference>